<dbReference type="Gene3D" id="3.40.309.10">
    <property type="entry name" value="Aldehyde Dehydrogenase, Chain A, domain 2"/>
    <property type="match status" value="1"/>
</dbReference>
<evidence type="ECO:0000259" key="5">
    <source>
        <dbReference type="Pfam" id="PF00171"/>
    </source>
</evidence>
<dbReference type="InterPro" id="IPR016162">
    <property type="entry name" value="Ald_DH_N"/>
</dbReference>
<dbReference type="AlphaFoldDB" id="A0ABD3QET0"/>
<dbReference type="Proteomes" id="UP001530400">
    <property type="component" value="Unassembled WGS sequence"/>
</dbReference>
<evidence type="ECO:0000256" key="2">
    <source>
        <dbReference type="PROSITE-ProRule" id="PRU10007"/>
    </source>
</evidence>
<evidence type="ECO:0000256" key="4">
    <source>
        <dbReference type="SAM" id="Phobius"/>
    </source>
</evidence>
<keyword evidence="4" id="KW-1133">Transmembrane helix</keyword>
<evidence type="ECO:0000256" key="3">
    <source>
        <dbReference type="RuleBase" id="RU003345"/>
    </source>
</evidence>
<reference evidence="6 7" key="1">
    <citation type="submission" date="2024-10" db="EMBL/GenBank/DDBJ databases">
        <title>Updated reference genomes for cyclostephanoid diatoms.</title>
        <authorList>
            <person name="Roberts W.R."/>
            <person name="Alverson A.J."/>
        </authorList>
    </citation>
    <scope>NUCLEOTIDE SEQUENCE [LARGE SCALE GENOMIC DNA]</scope>
    <source>
        <strain evidence="6 7">AJA010-31</strain>
    </source>
</reference>
<protein>
    <recommendedName>
        <fullName evidence="5">Aldehyde dehydrogenase domain-containing protein</fullName>
    </recommendedName>
</protein>
<evidence type="ECO:0000256" key="1">
    <source>
        <dbReference type="ARBA" id="ARBA00023002"/>
    </source>
</evidence>
<dbReference type="PROSITE" id="PS00687">
    <property type="entry name" value="ALDEHYDE_DEHYDR_GLU"/>
    <property type="match status" value="1"/>
</dbReference>
<comment type="similarity">
    <text evidence="3">Belongs to the aldehyde dehydrogenase family.</text>
</comment>
<keyword evidence="7" id="KW-1185">Reference proteome</keyword>
<dbReference type="InterPro" id="IPR016161">
    <property type="entry name" value="Ald_DH/histidinol_DH"/>
</dbReference>
<comment type="caution">
    <text evidence="6">The sequence shown here is derived from an EMBL/GenBank/DDBJ whole genome shotgun (WGS) entry which is preliminary data.</text>
</comment>
<dbReference type="InterPro" id="IPR029510">
    <property type="entry name" value="Ald_DH_CS_GLU"/>
</dbReference>
<organism evidence="6 7">
    <name type="scientific">Cyclotella atomus</name>
    <dbReference type="NCBI Taxonomy" id="382360"/>
    <lineage>
        <taxon>Eukaryota</taxon>
        <taxon>Sar</taxon>
        <taxon>Stramenopiles</taxon>
        <taxon>Ochrophyta</taxon>
        <taxon>Bacillariophyta</taxon>
        <taxon>Coscinodiscophyceae</taxon>
        <taxon>Thalassiosirophycidae</taxon>
        <taxon>Stephanodiscales</taxon>
        <taxon>Stephanodiscaceae</taxon>
        <taxon>Cyclotella</taxon>
    </lineage>
</organism>
<evidence type="ECO:0000313" key="7">
    <source>
        <dbReference type="Proteomes" id="UP001530400"/>
    </source>
</evidence>
<dbReference type="Pfam" id="PF00171">
    <property type="entry name" value="Aldedh"/>
    <property type="match status" value="1"/>
</dbReference>
<dbReference type="PANTHER" id="PTHR11699">
    <property type="entry name" value="ALDEHYDE DEHYDROGENASE-RELATED"/>
    <property type="match status" value="1"/>
</dbReference>
<dbReference type="InterPro" id="IPR016163">
    <property type="entry name" value="Ald_DH_C"/>
</dbReference>
<proteinExistence type="inferred from homology"/>
<dbReference type="InterPro" id="IPR016160">
    <property type="entry name" value="Ald_DH_CS_CYS"/>
</dbReference>
<feature type="domain" description="Aldehyde dehydrogenase" evidence="5">
    <location>
        <begin position="153"/>
        <end position="618"/>
    </location>
</feature>
<dbReference type="InterPro" id="IPR015590">
    <property type="entry name" value="Aldehyde_DH_dom"/>
</dbReference>
<dbReference type="GO" id="GO:0016491">
    <property type="term" value="F:oxidoreductase activity"/>
    <property type="evidence" value="ECO:0007669"/>
    <property type="project" value="UniProtKB-KW"/>
</dbReference>
<dbReference type="SUPFAM" id="SSF53720">
    <property type="entry name" value="ALDH-like"/>
    <property type="match status" value="1"/>
</dbReference>
<keyword evidence="4" id="KW-0472">Membrane</keyword>
<dbReference type="PROSITE" id="PS00070">
    <property type="entry name" value="ALDEHYDE_DEHYDR_CYS"/>
    <property type="match status" value="1"/>
</dbReference>
<feature type="transmembrane region" description="Helical" evidence="4">
    <location>
        <begin position="78"/>
        <end position="100"/>
    </location>
</feature>
<feature type="active site" evidence="2">
    <location>
        <position position="389"/>
    </location>
</feature>
<evidence type="ECO:0000313" key="6">
    <source>
        <dbReference type="EMBL" id="KAL3798607.1"/>
    </source>
</evidence>
<keyword evidence="4" id="KW-0812">Transmembrane</keyword>
<feature type="transmembrane region" description="Helical" evidence="4">
    <location>
        <begin position="272"/>
        <end position="289"/>
    </location>
</feature>
<gene>
    <name evidence="6" type="ORF">ACHAWO_014016</name>
</gene>
<name>A0ABD3QET0_9STRA</name>
<sequence length="677" mass="73770">MYVGLPCLLRLQKSTSRPNNEDACHFSAEEDPTMSCTASSTDGTCSPPSALGFVHKGLANMALKLFSTESSIEASDPAAYVISALFTSTLLLFALILHYVNKEWHLWRDIKLTIEGILDRLPSIESEVQLPVLQSMKSSNIKPPALLDPKKPTLLNCFSPSTLSELGTVPNLSTAEVNTLASRAKVAQASWKYSTFPQRRRVLRTLQKYIVSHVEEICKLSAADSGKTRVDALLGEILTTCEKIRTLLHHGETWLEKSYRPVNPMMMHKTAYVEYVPIGVLGIIAPWNYPFHNMLNHVLSGLFSGNAVMTKVSEHTSWSSVYFHNICRAALEVNGFDPELLQLCTGGAETGKALVECADVDKIFFTGSPGVGRHVMKGAAPFLKPVVLELGGKDAMVFCEDVKLSDVIPWAMRGCFQNCGQNCCGVERMFVYESIEQAFIKAMIEKVGSMRQGCPLGEKDVDCGAMVMDAQCDIIQALIDDAVAKGAKVHCGGKRNKGGDISEGGQFYEPTLLSGVTPEMRIWKEEVLGPIMCVIKVPGDNDDVCVQMVNDCSFGLGSSVYSASNARALAIGSQFNTGMFTANDFGVNYLIQSLPFGGVKESGFGRFAGPEGLRACCVERSIVVDRIPGVKTSIPRAIDYPMDTKRGMGFAIGLVELFYGDSLWLKIKSIGALIRNG</sequence>
<keyword evidence="1 3" id="KW-0560">Oxidoreductase</keyword>
<dbReference type="Gene3D" id="3.40.605.10">
    <property type="entry name" value="Aldehyde Dehydrogenase, Chain A, domain 1"/>
    <property type="match status" value="1"/>
</dbReference>
<accession>A0ABD3QET0</accession>
<dbReference type="EMBL" id="JALLPJ020000212">
    <property type="protein sequence ID" value="KAL3798607.1"/>
    <property type="molecule type" value="Genomic_DNA"/>
</dbReference>